<organism evidence="1 2">
    <name type="scientific">Symbiochloris irregularis</name>
    <dbReference type="NCBI Taxonomy" id="706552"/>
    <lineage>
        <taxon>Eukaryota</taxon>
        <taxon>Viridiplantae</taxon>
        <taxon>Chlorophyta</taxon>
        <taxon>core chlorophytes</taxon>
        <taxon>Trebouxiophyceae</taxon>
        <taxon>Trebouxiales</taxon>
        <taxon>Trebouxiaceae</taxon>
        <taxon>Symbiochloris</taxon>
    </lineage>
</organism>
<dbReference type="AlphaFoldDB" id="A0AAW1PVN2"/>
<reference evidence="1 2" key="1">
    <citation type="journal article" date="2024" name="Nat. Commun.">
        <title>Phylogenomics reveals the evolutionary origins of lichenization in chlorophyte algae.</title>
        <authorList>
            <person name="Puginier C."/>
            <person name="Libourel C."/>
            <person name="Otte J."/>
            <person name="Skaloud P."/>
            <person name="Haon M."/>
            <person name="Grisel S."/>
            <person name="Petersen M."/>
            <person name="Berrin J.G."/>
            <person name="Delaux P.M."/>
            <person name="Dal Grande F."/>
            <person name="Keller J."/>
        </authorList>
    </citation>
    <scope>NUCLEOTIDE SEQUENCE [LARGE SCALE GENOMIC DNA]</scope>
    <source>
        <strain evidence="1 2">SAG 2036</strain>
    </source>
</reference>
<evidence type="ECO:0000313" key="1">
    <source>
        <dbReference type="EMBL" id="KAK9813810.1"/>
    </source>
</evidence>
<dbReference type="Proteomes" id="UP001465755">
    <property type="component" value="Unassembled WGS sequence"/>
</dbReference>
<evidence type="ECO:0000313" key="2">
    <source>
        <dbReference type="Proteomes" id="UP001465755"/>
    </source>
</evidence>
<gene>
    <name evidence="1" type="ORF">WJX73_010497</name>
</gene>
<dbReference type="EMBL" id="JALJOQ010000003">
    <property type="protein sequence ID" value="KAK9813810.1"/>
    <property type="molecule type" value="Genomic_DNA"/>
</dbReference>
<proteinExistence type="predicted"/>
<name>A0AAW1PVN2_9CHLO</name>
<accession>A0AAW1PVN2</accession>
<comment type="caution">
    <text evidence="1">The sequence shown here is derived from an EMBL/GenBank/DDBJ whole genome shotgun (WGS) entry which is preliminary data.</text>
</comment>
<keyword evidence="2" id="KW-1185">Reference proteome</keyword>
<sequence>MLEQTGHLSGPIFERCGAAVPLDSKGPVCHVSKSLPAQRPNWVARREAKMMHPPFWIVCPAEAALGWAVRTQQIF</sequence>
<protein>
    <submittedName>
        <fullName evidence="1">Uncharacterized protein</fullName>
    </submittedName>
</protein>